<protein>
    <recommendedName>
        <fullName evidence="1">EthD domain-containing protein</fullName>
    </recommendedName>
</protein>
<dbReference type="GO" id="GO:0016491">
    <property type="term" value="F:oxidoreductase activity"/>
    <property type="evidence" value="ECO:0007669"/>
    <property type="project" value="InterPro"/>
</dbReference>
<dbReference type="NCBIfam" id="TIGR02118">
    <property type="entry name" value="EthD family reductase"/>
    <property type="match status" value="1"/>
</dbReference>
<dbReference type="Pfam" id="PF07110">
    <property type="entry name" value="EthD"/>
    <property type="match status" value="1"/>
</dbReference>
<evidence type="ECO:0000313" key="3">
    <source>
        <dbReference type="Proteomes" id="UP000199025"/>
    </source>
</evidence>
<dbReference type="OrthoDB" id="5294870at2"/>
<dbReference type="STRING" id="115433.SAMN05421835_101454"/>
<dbReference type="EMBL" id="FORP01000001">
    <property type="protein sequence ID" value="SFI68762.1"/>
    <property type="molecule type" value="Genomic_DNA"/>
</dbReference>
<dbReference type="AlphaFoldDB" id="A0A1I3K8E1"/>
<gene>
    <name evidence="2" type="ORF">SAMN05421835_101454</name>
</gene>
<evidence type="ECO:0000313" key="2">
    <source>
        <dbReference type="EMBL" id="SFI68762.1"/>
    </source>
</evidence>
<sequence length="103" mass="11149">MYRMTVVYDRPAEPDAFVAHYRDVHAPLVAALPNLLAFEWGLCESPDGTTPDHFLIAVLDWESKDDALASLGTDAGRAAGADVANFAKPGEFHTSFAEVTKVV</sequence>
<name>A0A1I3K8E1_9PSEU</name>
<evidence type="ECO:0000259" key="1">
    <source>
        <dbReference type="Pfam" id="PF07110"/>
    </source>
</evidence>
<feature type="domain" description="EthD" evidence="1">
    <location>
        <begin position="12"/>
        <end position="89"/>
    </location>
</feature>
<dbReference type="InterPro" id="IPR011008">
    <property type="entry name" value="Dimeric_a/b-barrel"/>
</dbReference>
<dbReference type="InterPro" id="IPR009799">
    <property type="entry name" value="EthD_dom"/>
</dbReference>
<reference evidence="2 3" key="1">
    <citation type="submission" date="2016-10" db="EMBL/GenBank/DDBJ databases">
        <authorList>
            <person name="de Groot N.N."/>
        </authorList>
    </citation>
    <scope>NUCLEOTIDE SEQUENCE [LARGE SCALE GENOMIC DNA]</scope>
    <source>
        <strain evidence="2 3">DSM 44468</strain>
    </source>
</reference>
<keyword evidence="3" id="KW-1185">Reference proteome</keyword>
<accession>A0A1I3K8E1</accession>
<dbReference type="Proteomes" id="UP000199025">
    <property type="component" value="Unassembled WGS sequence"/>
</dbReference>
<proteinExistence type="predicted"/>
<dbReference type="Gene3D" id="3.30.70.100">
    <property type="match status" value="1"/>
</dbReference>
<organism evidence="2 3">
    <name type="scientific">Amycolatopsis sacchari</name>
    <dbReference type="NCBI Taxonomy" id="115433"/>
    <lineage>
        <taxon>Bacteria</taxon>
        <taxon>Bacillati</taxon>
        <taxon>Actinomycetota</taxon>
        <taxon>Actinomycetes</taxon>
        <taxon>Pseudonocardiales</taxon>
        <taxon>Pseudonocardiaceae</taxon>
        <taxon>Amycolatopsis</taxon>
    </lineage>
</organism>
<dbReference type="SUPFAM" id="SSF54909">
    <property type="entry name" value="Dimeric alpha+beta barrel"/>
    <property type="match status" value="1"/>
</dbReference>